<comment type="caution">
    <text evidence="2">The sequence shown here is derived from an EMBL/GenBank/DDBJ whole genome shotgun (WGS) entry which is preliminary data.</text>
</comment>
<reference evidence="2 3" key="1">
    <citation type="submission" date="2018-08" db="EMBL/GenBank/DDBJ databases">
        <title>Genome and evolution of the arbuscular mycorrhizal fungus Diversispora epigaea (formerly Glomus versiforme) and its bacterial endosymbionts.</title>
        <authorList>
            <person name="Sun X."/>
            <person name="Fei Z."/>
            <person name="Harrison M."/>
        </authorList>
    </citation>
    <scope>NUCLEOTIDE SEQUENCE [LARGE SCALE GENOMIC DNA]</scope>
    <source>
        <strain evidence="2 3">IT104</strain>
    </source>
</reference>
<keyword evidence="1" id="KW-1133">Transmembrane helix</keyword>
<evidence type="ECO:0000313" key="3">
    <source>
        <dbReference type="Proteomes" id="UP000266861"/>
    </source>
</evidence>
<dbReference type="AlphaFoldDB" id="A0A397I699"/>
<protein>
    <submittedName>
        <fullName evidence="2">Uncharacterized protein</fullName>
    </submittedName>
</protein>
<evidence type="ECO:0000313" key="2">
    <source>
        <dbReference type="EMBL" id="RHZ69778.1"/>
    </source>
</evidence>
<proteinExistence type="predicted"/>
<dbReference type="Proteomes" id="UP000266861">
    <property type="component" value="Unassembled WGS sequence"/>
</dbReference>
<name>A0A397I699_9GLOM</name>
<feature type="transmembrane region" description="Helical" evidence="1">
    <location>
        <begin position="48"/>
        <end position="67"/>
    </location>
</feature>
<sequence>MTNINLDCLIIPDGVLIGVSRKKVILTINASEEATYQTNKKKRTADQAFGVIILILYGIVSITHQPVRDRGSKNLVLDSRVQVIQPKIRLFFQTCKFR</sequence>
<keyword evidence="3" id="KW-1185">Reference proteome</keyword>
<organism evidence="2 3">
    <name type="scientific">Diversispora epigaea</name>
    <dbReference type="NCBI Taxonomy" id="1348612"/>
    <lineage>
        <taxon>Eukaryota</taxon>
        <taxon>Fungi</taxon>
        <taxon>Fungi incertae sedis</taxon>
        <taxon>Mucoromycota</taxon>
        <taxon>Glomeromycotina</taxon>
        <taxon>Glomeromycetes</taxon>
        <taxon>Diversisporales</taxon>
        <taxon>Diversisporaceae</taxon>
        <taxon>Diversispora</taxon>
    </lineage>
</organism>
<accession>A0A397I699</accession>
<gene>
    <name evidence="2" type="ORF">Glove_278g44</name>
</gene>
<dbReference type="EMBL" id="PQFF01000255">
    <property type="protein sequence ID" value="RHZ69778.1"/>
    <property type="molecule type" value="Genomic_DNA"/>
</dbReference>
<keyword evidence="1" id="KW-0812">Transmembrane</keyword>
<keyword evidence="1" id="KW-0472">Membrane</keyword>
<evidence type="ECO:0000256" key="1">
    <source>
        <dbReference type="SAM" id="Phobius"/>
    </source>
</evidence>